<gene>
    <name evidence="12" type="ORF">WJX73_008436</name>
</gene>
<dbReference type="SMART" id="SM00861">
    <property type="entry name" value="Transket_pyr"/>
    <property type="match status" value="1"/>
</dbReference>
<comment type="function">
    <text evidence="10">The pyruvate dehydrogenase complex catalyzes the overall conversion of pyruvate to acetyl-CoA and CO2.</text>
</comment>
<reference evidence="12 13" key="1">
    <citation type="journal article" date="2024" name="Nat. Commun.">
        <title>Phylogenomics reveals the evolutionary origins of lichenization in chlorophyte algae.</title>
        <authorList>
            <person name="Puginier C."/>
            <person name="Libourel C."/>
            <person name="Otte J."/>
            <person name="Skaloud P."/>
            <person name="Haon M."/>
            <person name="Grisel S."/>
            <person name="Petersen M."/>
            <person name="Berrin J.G."/>
            <person name="Delaux P.M."/>
            <person name="Dal Grande F."/>
            <person name="Keller J."/>
        </authorList>
    </citation>
    <scope>NUCLEOTIDE SEQUENCE [LARGE SCALE GENOMIC DNA]</scope>
    <source>
        <strain evidence="12 13">SAG 2036</strain>
    </source>
</reference>
<dbReference type="GO" id="GO:0005739">
    <property type="term" value="C:mitochondrion"/>
    <property type="evidence" value="ECO:0007669"/>
    <property type="project" value="UniProtKB-SubCell"/>
</dbReference>
<dbReference type="InterPro" id="IPR005475">
    <property type="entry name" value="Transketolase-like_Pyr-bd"/>
</dbReference>
<dbReference type="NCBIfam" id="NF008854">
    <property type="entry name" value="PRK11892.1"/>
    <property type="match status" value="1"/>
</dbReference>
<comment type="subcellular location">
    <subcellularLocation>
        <location evidence="2">Mitochondrion</location>
    </subcellularLocation>
</comment>
<dbReference type="Pfam" id="PF02780">
    <property type="entry name" value="Transketolase_C"/>
    <property type="match status" value="1"/>
</dbReference>
<comment type="cofactor">
    <cofactor evidence="1 10">
        <name>thiamine diphosphate</name>
        <dbReference type="ChEBI" id="CHEBI:58937"/>
    </cofactor>
</comment>
<evidence type="ECO:0000256" key="6">
    <source>
        <dbReference type="ARBA" id="ARBA00023002"/>
    </source>
</evidence>
<keyword evidence="7 10" id="KW-0786">Thiamine pyrophosphate</keyword>
<dbReference type="PANTHER" id="PTHR11624">
    <property type="entry name" value="DEHYDROGENASE RELATED"/>
    <property type="match status" value="1"/>
</dbReference>
<keyword evidence="8" id="KW-0496">Mitochondrion</keyword>
<evidence type="ECO:0000256" key="8">
    <source>
        <dbReference type="ARBA" id="ARBA00023128"/>
    </source>
</evidence>
<keyword evidence="9 10" id="KW-0670">Pyruvate</keyword>
<organism evidence="12 13">
    <name type="scientific">Symbiochloris irregularis</name>
    <dbReference type="NCBI Taxonomy" id="706552"/>
    <lineage>
        <taxon>Eukaryota</taxon>
        <taxon>Viridiplantae</taxon>
        <taxon>Chlorophyta</taxon>
        <taxon>core chlorophytes</taxon>
        <taxon>Trebouxiophyceae</taxon>
        <taxon>Trebouxiales</taxon>
        <taxon>Trebouxiaceae</taxon>
        <taxon>Symbiochloris</taxon>
    </lineage>
</organism>
<feature type="domain" description="Transketolase-like pyrimidine-binding" evidence="11">
    <location>
        <begin position="35"/>
        <end position="210"/>
    </location>
</feature>
<keyword evidence="5" id="KW-0630">Potassium</keyword>
<evidence type="ECO:0000256" key="7">
    <source>
        <dbReference type="ARBA" id="ARBA00023052"/>
    </source>
</evidence>
<evidence type="ECO:0000256" key="3">
    <source>
        <dbReference type="ARBA" id="ARBA00022723"/>
    </source>
</evidence>
<evidence type="ECO:0000313" key="12">
    <source>
        <dbReference type="EMBL" id="KAK9815134.1"/>
    </source>
</evidence>
<dbReference type="InterPro" id="IPR009014">
    <property type="entry name" value="Transketo_C/PFOR_II"/>
</dbReference>
<dbReference type="PANTHER" id="PTHR11624:SF96">
    <property type="entry name" value="PYRUVATE DEHYDROGENASE E1 COMPONENT SUBUNIT BETA, MITOCHONDRIAL"/>
    <property type="match status" value="1"/>
</dbReference>
<evidence type="ECO:0000256" key="9">
    <source>
        <dbReference type="ARBA" id="ARBA00023317"/>
    </source>
</evidence>
<dbReference type="FunFam" id="3.40.50.970:FF:000006">
    <property type="entry name" value="Pyruvate dehydrogenase E1 component subunit beta"/>
    <property type="match status" value="1"/>
</dbReference>
<accession>A0AAW1Q459</accession>
<dbReference type="GO" id="GO:0046872">
    <property type="term" value="F:metal ion binding"/>
    <property type="evidence" value="ECO:0007669"/>
    <property type="project" value="UniProtKB-KW"/>
</dbReference>
<evidence type="ECO:0000256" key="2">
    <source>
        <dbReference type="ARBA" id="ARBA00004173"/>
    </source>
</evidence>
<dbReference type="SUPFAM" id="SSF52922">
    <property type="entry name" value="TK C-terminal domain-like"/>
    <property type="match status" value="1"/>
</dbReference>
<evidence type="ECO:0000256" key="1">
    <source>
        <dbReference type="ARBA" id="ARBA00001964"/>
    </source>
</evidence>
<evidence type="ECO:0000256" key="10">
    <source>
        <dbReference type="RuleBase" id="RU364074"/>
    </source>
</evidence>
<dbReference type="GO" id="GO:0006086">
    <property type="term" value="P:pyruvate decarboxylation to acetyl-CoA"/>
    <property type="evidence" value="ECO:0007669"/>
    <property type="project" value="InterPro"/>
</dbReference>
<dbReference type="EC" id="1.2.4.1" evidence="10"/>
<dbReference type="Pfam" id="PF02779">
    <property type="entry name" value="Transket_pyr"/>
    <property type="match status" value="1"/>
</dbReference>
<name>A0AAW1Q459_9CHLO</name>
<sequence length="360" mass="38708">MQALLRLSRQGGSLRQIQSSGLSVAFARAYASHELTVRDALNSALDEELARDDSVFVLGEEVGEYQGAYKITRGLLQKYGAERIRDTPITEAGFTGIATGAAMAGLRPVCEFMTFNFAMQAIDQIINSAAKTLYMSAGTIPVPIVFRGPNGAAAGVAAQHSQCYGAWYSHVPGLKVIAPYDAEDARGLLKASIRDPDPVVFLENEILYGQAFPVDDKVLDKDFVLPIGKCKIQKEGTDITLVGFGRCVGHNLKAAAELEKAGISAEVINVRSLKPLDRDTIVNSVKKTHRVLALEEGWPQCGFCAEIIAVVNEECFDDLDAPPERVTGAEVPMPYAANLEAAALPTPADVVKVAKRMLGK</sequence>
<dbReference type="Proteomes" id="UP001465755">
    <property type="component" value="Unassembled WGS sequence"/>
</dbReference>
<evidence type="ECO:0000259" key="11">
    <source>
        <dbReference type="SMART" id="SM00861"/>
    </source>
</evidence>
<dbReference type="Gene3D" id="3.40.50.970">
    <property type="match status" value="1"/>
</dbReference>
<dbReference type="SUPFAM" id="SSF52518">
    <property type="entry name" value="Thiamin diphosphate-binding fold (THDP-binding)"/>
    <property type="match status" value="1"/>
</dbReference>
<dbReference type="EMBL" id="JALJOQ010000001">
    <property type="protein sequence ID" value="KAK9815134.1"/>
    <property type="molecule type" value="Genomic_DNA"/>
</dbReference>
<dbReference type="InterPro" id="IPR029061">
    <property type="entry name" value="THDP-binding"/>
</dbReference>
<comment type="caution">
    <text evidence="12">The sequence shown here is derived from an EMBL/GenBank/DDBJ whole genome shotgun (WGS) entry which is preliminary data.</text>
</comment>
<evidence type="ECO:0000313" key="13">
    <source>
        <dbReference type="Proteomes" id="UP001465755"/>
    </source>
</evidence>
<dbReference type="NCBIfam" id="NF006667">
    <property type="entry name" value="PRK09212.1"/>
    <property type="match status" value="1"/>
</dbReference>
<dbReference type="AlphaFoldDB" id="A0AAW1Q459"/>
<keyword evidence="3" id="KW-0479">Metal-binding</keyword>
<protein>
    <recommendedName>
        <fullName evidence="10">Pyruvate dehydrogenase E1 component subunit beta</fullName>
        <ecNumber evidence="10">1.2.4.1</ecNumber>
    </recommendedName>
</protein>
<keyword evidence="13" id="KW-1185">Reference proteome</keyword>
<comment type="catalytic activity">
    <reaction evidence="10">
        <text>N(6)-[(R)-lipoyl]-L-lysyl-[protein] + pyruvate + H(+) = N(6)-[(R)-S(8)-acetyldihydrolipoyl]-L-lysyl-[protein] + CO2</text>
        <dbReference type="Rhea" id="RHEA:19189"/>
        <dbReference type="Rhea" id="RHEA-COMP:10474"/>
        <dbReference type="Rhea" id="RHEA-COMP:10478"/>
        <dbReference type="ChEBI" id="CHEBI:15361"/>
        <dbReference type="ChEBI" id="CHEBI:15378"/>
        <dbReference type="ChEBI" id="CHEBI:16526"/>
        <dbReference type="ChEBI" id="CHEBI:83099"/>
        <dbReference type="ChEBI" id="CHEBI:83111"/>
        <dbReference type="EC" id="1.2.4.1"/>
    </reaction>
</comment>
<dbReference type="Gene3D" id="3.40.50.920">
    <property type="match status" value="1"/>
</dbReference>
<proteinExistence type="predicted"/>
<dbReference type="CDD" id="cd07036">
    <property type="entry name" value="TPP_PYR_E1-PDHc-beta_like"/>
    <property type="match status" value="1"/>
</dbReference>
<evidence type="ECO:0000256" key="4">
    <source>
        <dbReference type="ARBA" id="ARBA00022946"/>
    </source>
</evidence>
<keyword evidence="6 10" id="KW-0560">Oxidoreductase</keyword>
<keyword evidence="4" id="KW-0809">Transit peptide</keyword>
<dbReference type="InterPro" id="IPR033248">
    <property type="entry name" value="Transketolase_C"/>
</dbReference>
<dbReference type="InterPro" id="IPR027110">
    <property type="entry name" value="PDHB_mito-type"/>
</dbReference>
<dbReference type="FunFam" id="3.40.50.920:FF:000001">
    <property type="entry name" value="Pyruvate dehydrogenase E1 beta subunit"/>
    <property type="match status" value="1"/>
</dbReference>
<dbReference type="GO" id="GO:0004739">
    <property type="term" value="F:pyruvate dehydrogenase (acetyl-transferring) activity"/>
    <property type="evidence" value="ECO:0007669"/>
    <property type="project" value="UniProtKB-UniRule"/>
</dbReference>
<evidence type="ECO:0000256" key="5">
    <source>
        <dbReference type="ARBA" id="ARBA00022958"/>
    </source>
</evidence>